<reference evidence="10 11" key="1">
    <citation type="journal article" date="2018" name="BMC Genomics">
        <title>Comparative genome analyses reveal sequence features reflecting distinct modes of host-adaptation between dicot and monocot powdery mildew.</title>
        <authorList>
            <person name="Wu Y."/>
            <person name="Ma X."/>
            <person name="Pan Z."/>
            <person name="Kale S.D."/>
            <person name="Song Y."/>
            <person name="King H."/>
            <person name="Zhang Q."/>
            <person name="Presley C."/>
            <person name="Deng X."/>
            <person name="Wei C.I."/>
            <person name="Xiao S."/>
        </authorList>
    </citation>
    <scope>NUCLEOTIDE SEQUENCE [LARGE SCALE GENOMIC DNA]</scope>
    <source>
        <strain evidence="10">UMSG2</strain>
    </source>
</reference>
<organism evidence="10 11">
    <name type="scientific">Erysiphe neolycopersici</name>
    <dbReference type="NCBI Taxonomy" id="212602"/>
    <lineage>
        <taxon>Eukaryota</taxon>
        <taxon>Fungi</taxon>
        <taxon>Dikarya</taxon>
        <taxon>Ascomycota</taxon>
        <taxon>Pezizomycotina</taxon>
        <taxon>Leotiomycetes</taxon>
        <taxon>Erysiphales</taxon>
        <taxon>Erysiphaceae</taxon>
        <taxon>Erysiphe</taxon>
    </lineage>
</organism>
<dbReference type="OrthoDB" id="2013972at2759"/>
<gene>
    <name evidence="10" type="ORF">OnM2_055072</name>
</gene>
<evidence type="ECO:0000256" key="3">
    <source>
        <dbReference type="ARBA" id="ARBA00022679"/>
    </source>
</evidence>
<keyword evidence="2" id="KW-0489">Methyltransferase</keyword>
<protein>
    <submittedName>
        <fullName evidence="10">Secondary metabolism regulator LAE1</fullName>
    </submittedName>
</protein>
<dbReference type="SUPFAM" id="SSF53335">
    <property type="entry name" value="S-adenosyl-L-methionine-dependent methyltransferases"/>
    <property type="match status" value="1"/>
</dbReference>
<comment type="similarity">
    <text evidence="8">Belongs to the methyltransferase superfamily. LaeA methyltransferase family.</text>
</comment>
<evidence type="ECO:0000313" key="10">
    <source>
        <dbReference type="EMBL" id="RKF60014.1"/>
    </source>
</evidence>
<dbReference type="STRING" id="212602.A0A420HRD4"/>
<comment type="caution">
    <text evidence="10">The sequence shown here is derived from an EMBL/GenBank/DDBJ whole genome shotgun (WGS) entry which is preliminary data.</text>
</comment>
<keyword evidence="11" id="KW-1185">Reference proteome</keyword>
<keyword evidence="6" id="KW-0804">Transcription</keyword>
<evidence type="ECO:0000256" key="4">
    <source>
        <dbReference type="ARBA" id="ARBA00022691"/>
    </source>
</evidence>
<dbReference type="GO" id="GO:0032259">
    <property type="term" value="P:methylation"/>
    <property type="evidence" value="ECO:0007669"/>
    <property type="project" value="UniProtKB-KW"/>
</dbReference>
<proteinExistence type="inferred from homology"/>
<dbReference type="EMBL" id="MCFK01005519">
    <property type="protein sequence ID" value="RKF60014.1"/>
    <property type="molecule type" value="Genomic_DNA"/>
</dbReference>
<evidence type="ECO:0000256" key="8">
    <source>
        <dbReference type="ARBA" id="ARBA00038158"/>
    </source>
</evidence>
<dbReference type="AlphaFoldDB" id="A0A420HRD4"/>
<evidence type="ECO:0000256" key="7">
    <source>
        <dbReference type="ARBA" id="ARBA00023242"/>
    </source>
</evidence>
<dbReference type="Gene3D" id="3.40.50.150">
    <property type="entry name" value="Vaccinia Virus protein VP39"/>
    <property type="match status" value="1"/>
</dbReference>
<dbReference type="GO" id="GO:0005634">
    <property type="term" value="C:nucleus"/>
    <property type="evidence" value="ECO:0007669"/>
    <property type="project" value="UniProtKB-SubCell"/>
</dbReference>
<dbReference type="PANTHER" id="PTHR43591">
    <property type="entry name" value="METHYLTRANSFERASE"/>
    <property type="match status" value="1"/>
</dbReference>
<dbReference type="CDD" id="cd02440">
    <property type="entry name" value="AdoMet_MTases"/>
    <property type="match status" value="1"/>
</dbReference>
<name>A0A420HRD4_9PEZI</name>
<sequence length="341" mass="39264">MPRRSSEGLWGGYKENGRLYHKFRQGKYLLPCDEDEQDRLDIYHKFFFLVRRRVLHTVPFTAPFQDGMGPMILDWGTGTGIWAIEMADRYLPANARVYGLDLAWTQPPNIPSNLTFLQGDIELPWHSMGPDRWDLIHIRTLNGGVSDWKGVYENVFRYLCPAFFFFFLLSLLIKNASDSDAYRALPSRHLKPGHGWLEHIEIDLTPRCDDGSLPANSALQYWTRIICEASEEVGRSMSYNSGTGSILAQYGFRDIREQIFQAPLNSWPAAAHAREVGRWYNLGLLQGIQAFSLAPLTRVKGWSIEEVNKLCNDVRKEISCSEYHVYHNVHVWNARRPSVQP</sequence>
<dbReference type="GO" id="GO:0008168">
    <property type="term" value="F:methyltransferase activity"/>
    <property type="evidence" value="ECO:0007669"/>
    <property type="project" value="UniProtKB-KW"/>
</dbReference>
<evidence type="ECO:0000256" key="2">
    <source>
        <dbReference type="ARBA" id="ARBA00022603"/>
    </source>
</evidence>
<comment type="subcellular location">
    <subcellularLocation>
        <location evidence="1">Nucleus</location>
    </subcellularLocation>
</comment>
<evidence type="ECO:0000256" key="6">
    <source>
        <dbReference type="ARBA" id="ARBA00023163"/>
    </source>
</evidence>
<dbReference type="InterPro" id="IPR029063">
    <property type="entry name" value="SAM-dependent_MTases_sf"/>
</dbReference>
<keyword evidence="7" id="KW-0539">Nucleus</keyword>
<dbReference type="PANTHER" id="PTHR43591:SF30">
    <property type="entry name" value="PROTEIN-METHIONINE METHYLTRANSFERASE LAEA"/>
    <property type="match status" value="1"/>
</dbReference>
<keyword evidence="5" id="KW-0805">Transcription regulation</keyword>
<keyword evidence="4" id="KW-0949">S-adenosyl-L-methionine</keyword>
<evidence type="ECO:0000256" key="5">
    <source>
        <dbReference type="ARBA" id="ARBA00023015"/>
    </source>
</evidence>
<evidence type="ECO:0000313" key="11">
    <source>
        <dbReference type="Proteomes" id="UP000286134"/>
    </source>
</evidence>
<accession>A0A420HRD4</accession>
<evidence type="ECO:0000256" key="1">
    <source>
        <dbReference type="ARBA" id="ARBA00004123"/>
    </source>
</evidence>
<keyword evidence="3" id="KW-0808">Transferase</keyword>
<dbReference type="Proteomes" id="UP000286134">
    <property type="component" value="Unassembled WGS sequence"/>
</dbReference>
<comment type="catalytic activity">
    <reaction evidence="9">
        <text>L-methionyl-[protein] + S-adenosyl-L-methionine = S-methyl-L-methionyl-[protein] + S-adenosyl-L-homocysteine</text>
        <dbReference type="Rhea" id="RHEA:60560"/>
        <dbReference type="Rhea" id="RHEA-COMP:12313"/>
        <dbReference type="Rhea" id="RHEA-COMP:15592"/>
        <dbReference type="ChEBI" id="CHEBI:16044"/>
        <dbReference type="ChEBI" id="CHEBI:57856"/>
        <dbReference type="ChEBI" id="CHEBI:59789"/>
        <dbReference type="ChEBI" id="CHEBI:142742"/>
    </reaction>
    <physiologicalReaction direction="left-to-right" evidence="9">
        <dbReference type="Rhea" id="RHEA:60561"/>
    </physiologicalReaction>
</comment>
<evidence type="ECO:0000256" key="9">
    <source>
        <dbReference type="ARBA" id="ARBA00047870"/>
    </source>
</evidence>